<accession>A0ABD1EY90</accession>
<feature type="region of interest" description="Disordered" evidence="1">
    <location>
        <begin position="225"/>
        <end position="244"/>
    </location>
</feature>
<reference evidence="2 3" key="1">
    <citation type="submission" date="2024-05" db="EMBL/GenBank/DDBJ databases">
        <title>Genetic variation in Jamaican populations of the coffee berry borer (Hypothenemus hampei).</title>
        <authorList>
            <person name="Errbii M."/>
            <person name="Myrie A."/>
        </authorList>
    </citation>
    <scope>NUCLEOTIDE SEQUENCE [LARGE SCALE GENOMIC DNA]</scope>
    <source>
        <strain evidence="2">JA-Hopewell-2020-01-JO</strain>
        <tissue evidence="2">Whole body</tissue>
    </source>
</reference>
<comment type="caution">
    <text evidence="2">The sequence shown here is derived from an EMBL/GenBank/DDBJ whole genome shotgun (WGS) entry which is preliminary data.</text>
</comment>
<dbReference type="Proteomes" id="UP001566132">
    <property type="component" value="Unassembled WGS sequence"/>
</dbReference>
<keyword evidence="3" id="KW-1185">Reference proteome</keyword>
<protein>
    <submittedName>
        <fullName evidence="2">Uncharacterized protein</fullName>
    </submittedName>
</protein>
<feature type="region of interest" description="Disordered" evidence="1">
    <location>
        <begin position="501"/>
        <end position="543"/>
    </location>
</feature>
<name>A0ABD1EY90_HYPHA</name>
<feature type="compositionally biased region" description="Polar residues" evidence="1">
    <location>
        <begin position="515"/>
        <end position="527"/>
    </location>
</feature>
<organism evidence="2 3">
    <name type="scientific">Hypothenemus hampei</name>
    <name type="common">Coffee berry borer</name>
    <dbReference type="NCBI Taxonomy" id="57062"/>
    <lineage>
        <taxon>Eukaryota</taxon>
        <taxon>Metazoa</taxon>
        <taxon>Ecdysozoa</taxon>
        <taxon>Arthropoda</taxon>
        <taxon>Hexapoda</taxon>
        <taxon>Insecta</taxon>
        <taxon>Pterygota</taxon>
        <taxon>Neoptera</taxon>
        <taxon>Endopterygota</taxon>
        <taxon>Coleoptera</taxon>
        <taxon>Polyphaga</taxon>
        <taxon>Cucujiformia</taxon>
        <taxon>Curculionidae</taxon>
        <taxon>Scolytinae</taxon>
        <taxon>Hypothenemus</taxon>
    </lineage>
</organism>
<evidence type="ECO:0000313" key="3">
    <source>
        <dbReference type="Proteomes" id="UP001566132"/>
    </source>
</evidence>
<feature type="compositionally biased region" description="Basic residues" evidence="1">
    <location>
        <begin position="225"/>
        <end position="238"/>
    </location>
</feature>
<dbReference type="AlphaFoldDB" id="A0ABD1EY90"/>
<dbReference type="EMBL" id="JBDJPC010000004">
    <property type="protein sequence ID" value="KAL1506003.1"/>
    <property type="molecule type" value="Genomic_DNA"/>
</dbReference>
<proteinExistence type="predicted"/>
<sequence length="618" mass="70542">MDLKTGICSLCPNANGVVTQLQAKNIINFLGDIVQEVIAVQKFNKLKSVLELCPKCLQKIWEIREYKEKTFSFLENTHKCSLCRDIKHLILIPKWPHFSTILDNAKIELKENCTLCLKCLKYLESLYEIKKNFVEKFITTDNGYELPHSKVKKRTFKKNKETNVLKHLKPISSSNFNIDQYIFDDKLVNQVLFVKLHPLKLEDNAKKPNESLNWQSIFKIKLKSKNKRKGQVKSRKPPNVKGNKSKMLASMKPLIVKIPKIDITGLKIDCRGVENTYRTPTKASLKMILEEVDCSSSKKIKHVSFSEHFEIIEDVDSSQNNSSPCEPVLENGLEGEKNQDLQLDNNLPNGSSKNDVMEKEYIDSDDEFIAAKNIVEDIIKNNDSIFESLKKSVIPEIKEPEAKESEAKEPEAKEPEAKEPEVKEPEVKEPEVKEPEVKELEVKESELKVPEDNVPEVKESEIKEFEVNLPEDNLSEVSTHKEHVKTAIQTDELTEIKEFIKETATSSETNENTNPDTQNSVSNSLVDSETFLLSEPSSSSSDMYITLDEYKSIRNISPEIEDLQKEENGNPSNNKDQGVIENESMDTSVNVQETITELIEEDKTELCVSEKYPCDEPN</sequence>
<feature type="compositionally biased region" description="Low complexity" evidence="1">
    <location>
        <begin position="528"/>
        <end position="541"/>
    </location>
</feature>
<evidence type="ECO:0000313" key="2">
    <source>
        <dbReference type="EMBL" id="KAL1506003.1"/>
    </source>
</evidence>
<gene>
    <name evidence="2" type="ORF">ABEB36_005441</name>
</gene>
<feature type="region of interest" description="Disordered" evidence="1">
    <location>
        <begin position="400"/>
        <end position="462"/>
    </location>
</feature>
<feature type="region of interest" description="Disordered" evidence="1">
    <location>
        <begin position="558"/>
        <end position="588"/>
    </location>
</feature>
<evidence type="ECO:0000256" key="1">
    <source>
        <dbReference type="SAM" id="MobiDB-lite"/>
    </source>
</evidence>
<feature type="compositionally biased region" description="Low complexity" evidence="1">
    <location>
        <begin position="502"/>
        <end position="514"/>
    </location>
</feature>